<evidence type="ECO:0000256" key="1">
    <source>
        <dbReference type="ARBA" id="ARBA00022491"/>
    </source>
</evidence>
<organism evidence="6 7">
    <name type="scientific">Sphingomonas psychrolutea</name>
    <dbReference type="NCBI Taxonomy" id="1259676"/>
    <lineage>
        <taxon>Bacteria</taxon>
        <taxon>Pseudomonadati</taxon>
        <taxon>Pseudomonadota</taxon>
        <taxon>Alphaproteobacteria</taxon>
        <taxon>Sphingomonadales</taxon>
        <taxon>Sphingomonadaceae</taxon>
        <taxon>Sphingomonas</taxon>
    </lineage>
</organism>
<dbReference type="SMART" id="SM00422">
    <property type="entry name" value="HTH_MERR"/>
    <property type="match status" value="1"/>
</dbReference>
<dbReference type="Proteomes" id="UP000618591">
    <property type="component" value="Unassembled WGS sequence"/>
</dbReference>
<dbReference type="InterPro" id="IPR009061">
    <property type="entry name" value="DNA-bd_dom_put_sf"/>
</dbReference>
<keyword evidence="4" id="KW-0804">Transcription</keyword>
<sequence length="267" mass="29426">MTTILDIADVARLTGLSPRALRFYEARGLVTPLRTASARRLYDAAALERLHQVVALKRAGLSLARIKQLFDRRTIDLRALIVAQLDQVTEQAQALADIRAILATTLSRIDRGEPIDAATFCSLIRSGEATMEHPMKAIVDRYFSPDDKAEWAKTAAPAYEGMDYAAYQAQWRTLSDTIAAALPLDPAGAEAQAFLDQWFALLKPFTAVATPQMWNGVAQMYSDMPKWQNEADPGFSYTVWQFIASATKARRDAGGTIDGPGWMTGAR</sequence>
<dbReference type="EMBL" id="BMDW01000012">
    <property type="protein sequence ID" value="GGA50757.1"/>
    <property type="molecule type" value="Genomic_DNA"/>
</dbReference>
<evidence type="ECO:0000256" key="2">
    <source>
        <dbReference type="ARBA" id="ARBA00023015"/>
    </source>
</evidence>
<dbReference type="InterPro" id="IPR047057">
    <property type="entry name" value="MerR_fam"/>
</dbReference>
<dbReference type="RefSeq" id="WP_188447291.1">
    <property type="nucleotide sequence ID" value="NZ_BMDW01000012.1"/>
</dbReference>
<dbReference type="PANTHER" id="PTHR30204:SF69">
    <property type="entry name" value="MERR-FAMILY TRANSCRIPTIONAL REGULATOR"/>
    <property type="match status" value="1"/>
</dbReference>
<dbReference type="Pfam" id="PF13411">
    <property type="entry name" value="MerR_1"/>
    <property type="match status" value="1"/>
</dbReference>
<evidence type="ECO:0000313" key="6">
    <source>
        <dbReference type="EMBL" id="GGA50757.1"/>
    </source>
</evidence>
<keyword evidence="2" id="KW-0805">Transcription regulation</keyword>
<dbReference type="SUPFAM" id="SSF46955">
    <property type="entry name" value="Putative DNA-binding domain"/>
    <property type="match status" value="1"/>
</dbReference>
<dbReference type="Pfam" id="PF07739">
    <property type="entry name" value="TipAS"/>
    <property type="match status" value="1"/>
</dbReference>
<protein>
    <recommendedName>
        <fullName evidence="5">HTH merR-type domain-containing protein</fullName>
    </recommendedName>
</protein>
<dbReference type="InterPro" id="IPR000551">
    <property type="entry name" value="MerR-type_HTH_dom"/>
</dbReference>
<dbReference type="PRINTS" id="PR00040">
    <property type="entry name" value="HTHMERR"/>
</dbReference>
<evidence type="ECO:0000256" key="3">
    <source>
        <dbReference type="ARBA" id="ARBA00023125"/>
    </source>
</evidence>
<keyword evidence="7" id="KW-1185">Reference proteome</keyword>
<dbReference type="Gene3D" id="1.10.1660.10">
    <property type="match status" value="1"/>
</dbReference>
<dbReference type="PROSITE" id="PS00552">
    <property type="entry name" value="HTH_MERR_1"/>
    <property type="match status" value="1"/>
</dbReference>
<dbReference type="PANTHER" id="PTHR30204">
    <property type="entry name" value="REDOX-CYCLING DRUG-SENSING TRANSCRIPTIONAL ACTIVATOR SOXR"/>
    <property type="match status" value="1"/>
</dbReference>
<evidence type="ECO:0000313" key="7">
    <source>
        <dbReference type="Proteomes" id="UP000618591"/>
    </source>
</evidence>
<keyword evidence="1" id="KW-0678">Repressor</keyword>
<accession>A0ABQ1GUN9</accession>
<proteinExistence type="predicted"/>
<evidence type="ECO:0000256" key="4">
    <source>
        <dbReference type="ARBA" id="ARBA00023163"/>
    </source>
</evidence>
<evidence type="ECO:0000259" key="5">
    <source>
        <dbReference type="PROSITE" id="PS50937"/>
    </source>
</evidence>
<keyword evidence="3" id="KW-0238">DNA-binding</keyword>
<gene>
    <name evidence="6" type="ORF">GCM10011395_21380</name>
</gene>
<name>A0ABQ1GUN9_9SPHN</name>
<reference evidence="7" key="1">
    <citation type="journal article" date="2019" name="Int. J. Syst. Evol. Microbiol.">
        <title>The Global Catalogue of Microorganisms (GCM) 10K type strain sequencing project: providing services to taxonomists for standard genome sequencing and annotation.</title>
        <authorList>
            <consortium name="The Broad Institute Genomics Platform"/>
            <consortium name="The Broad Institute Genome Sequencing Center for Infectious Disease"/>
            <person name="Wu L."/>
            <person name="Ma J."/>
        </authorList>
    </citation>
    <scope>NUCLEOTIDE SEQUENCE [LARGE SCALE GENOMIC DNA]</scope>
    <source>
        <strain evidence="7">CGMCC 1.10106</strain>
    </source>
</reference>
<comment type="caution">
    <text evidence="6">The sequence shown here is derived from an EMBL/GenBank/DDBJ whole genome shotgun (WGS) entry which is preliminary data.</text>
</comment>
<dbReference type="InterPro" id="IPR012925">
    <property type="entry name" value="TipAS_dom"/>
</dbReference>
<dbReference type="PROSITE" id="PS50937">
    <property type="entry name" value="HTH_MERR_2"/>
    <property type="match status" value="1"/>
</dbReference>
<dbReference type="SUPFAM" id="SSF89082">
    <property type="entry name" value="Antibiotic binding domain of TipA-like multidrug resistance regulators"/>
    <property type="match status" value="1"/>
</dbReference>
<feature type="domain" description="HTH merR-type" evidence="5">
    <location>
        <begin position="1"/>
        <end position="72"/>
    </location>
</feature>
<dbReference type="CDD" id="cd00592">
    <property type="entry name" value="HTH_MerR-like"/>
    <property type="match status" value="1"/>
</dbReference>
<dbReference type="InterPro" id="IPR036244">
    <property type="entry name" value="TipA-like_antibiotic-bd"/>
</dbReference>